<dbReference type="Proteomes" id="UP001530377">
    <property type="component" value="Unassembled WGS sequence"/>
</dbReference>
<reference evidence="2 3" key="1">
    <citation type="submission" date="2024-10" db="EMBL/GenBank/DDBJ databases">
        <title>Updated reference genomes for cyclostephanoid diatoms.</title>
        <authorList>
            <person name="Roberts W.R."/>
            <person name="Alverson A.J."/>
        </authorList>
    </citation>
    <scope>NUCLEOTIDE SEQUENCE [LARGE SCALE GENOMIC DNA]</scope>
    <source>
        <strain evidence="2 3">AJA228-03</strain>
    </source>
</reference>
<proteinExistence type="predicted"/>
<keyword evidence="3" id="KW-1185">Reference proteome</keyword>
<feature type="transmembrane region" description="Helical" evidence="1">
    <location>
        <begin position="90"/>
        <end position="112"/>
    </location>
</feature>
<feature type="transmembrane region" description="Helical" evidence="1">
    <location>
        <begin position="124"/>
        <end position="140"/>
    </location>
</feature>
<accession>A0ABD3R629</accession>
<dbReference type="AlphaFoldDB" id="A0ABD3R629"/>
<organism evidence="2 3">
    <name type="scientific">Cyclostephanos tholiformis</name>
    <dbReference type="NCBI Taxonomy" id="382380"/>
    <lineage>
        <taxon>Eukaryota</taxon>
        <taxon>Sar</taxon>
        <taxon>Stramenopiles</taxon>
        <taxon>Ochrophyta</taxon>
        <taxon>Bacillariophyta</taxon>
        <taxon>Coscinodiscophyceae</taxon>
        <taxon>Thalassiosirophycidae</taxon>
        <taxon>Stephanodiscales</taxon>
        <taxon>Stephanodiscaceae</taxon>
        <taxon>Cyclostephanos</taxon>
    </lineage>
</organism>
<evidence type="ECO:0000313" key="2">
    <source>
        <dbReference type="EMBL" id="KAL3808323.1"/>
    </source>
</evidence>
<evidence type="ECO:0000256" key="1">
    <source>
        <dbReference type="SAM" id="Phobius"/>
    </source>
</evidence>
<sequence length="245" mass="26083">MNLSCCKSSLPGLVASFAFILALFGGCYCQFLSFASSEGGEDAITLNFGIWYYQGWEVVESVTQGTVLLKTCNHYPDGTVFDSKWKSAKAFSTMALVMGGVMTFWALLAGLIPSSKAMFRMGGSVYMVCCLFTGLSLLLLDSNACNINTYSAELNEDSITIASFPETCTMGPGAKCTIAATVLWFAAAIAACMTEPRQRRPITTETHDVTYTKTTGPDGTTILSEAVVKGAPVPTGGLEIPEQAV</sequence>
<keyword evidence="1" id="KW-0812">Transmembrane</keyword>
<dbReference type="PROSITE" id="PS51257">
    <property type="entry name" value="PROKAR_LIPOPROTEIN"/>
    <property type="match status" value="1"/>
</dbReference>
<protein>
    <submittedName>
        <fullName evidence="2">Uncharacterized protein</fullName>
    </submittedName>
</protein>
<evidence type="ECO:0000313" key="3">
    <source>
        <dbReference type="Proteomes" id="UP001530377"/>
    </source>
</evidence>
<name>A0ABD3R629_9STRA</name>
<keyword evidence="1" id="KW-0472">Membrane</keyword>
<comment type="caution">
    <text evidence="2">The sequence shown here is derived from an EMBL/GenBank/DDBJ whole genome shotgun (WGS) entry which is preliminary data.</text>
</comment>
<keyword evidence="1" id="KW-1133">Transmembrane helix</keyword>
<dbReference type="EMBL" id="JALLPB020000521">
    <property type="protein sequence ID" value="KAL3808323.1"/>
    <property type="molecule type" value="Genomic_DNA"/>
</dbReference>
<gene>
    <name evidence="2" type="ORF">ACHAXA_004052</name>
</gene>